<accession>A0A060YA00</accession>
<dbReference type="PaxDb" id="8022-A0A060YA00"/>
<dbReference type="PANTHER" id="PTHR12832:SF17">
    <property type="entry name" value="T-COMPLEX PROTEIN 11-LIKE PROTEIN 2"/>
    <property type="match status" value="1"/>
</dbReference>
<dbReference type="GO" id="GO:0007165">
    <property type="term" value="P:signal transduction"/>
    <property type="evidence" value="ECO:0007669"/>
    <property type="project" value="TreeGrafter"/>
</dbReference>
<dbReference type="Pfam" id="PF05794">
    <property type="entry name" value="Tcp11"/>
    <property type="match status" value="1"/>
</dbReference>
<sequence length="676" mass="76401">MPGTDERPTSMSTTGSEDASSDAESSSDRCNSITSASDFDCSRQSFTSDCSSSKHSSPSSSPPKTITLDDVMSSARDLSNLTLAHEIIVNRDFHVEQPHLPQNSLEKQVKDIVHKAFWDSLESELNDDPPEYEHAIKLLEEIREILLSFLSPGANRLRTQILEVLDMDLIRQQADKEAVDIQGLASYIVTIMGKLCAPVRDDEVKKLCENPDNVVSMFKEIFRVLDLMKMDMVNFTIQSLRPDLQRQSVEYERAKFQSIVEKTPSALDHTTEWIKSSLEEVLFSMPTVEQPNGHGKAGKALPSPLLVFNSGFIRILTWDYHKSPLPETLMTDEVRLRELQRRLQLLKAVASVLLIVYSAIGGPISGLPALAERLKRMASVLLEGMHRPDFNLSEALGNVSGQICCELNKSLTERNYPALPPELQVTLKGQITSITQENNPIRSLVVSVGSKEASRGGVMGEGDQVQSRLERIWTLLCLPDTYRLDMAIKYSSHARRDQLEEATAAWERAARLIQQRESLLARLELFERDASDPNRFFLQGYRGTSLARMDESKHRRKLNSQICSLEKVLSKILHHITDSFHDTVTYKGRPYREKMRWDRIEMLYWLQQERRVQALERVVEGRGSLPTRLPPLNPNLQLYPGTHPTPQGHTPTLSQRPHPHTHSPSNPTQPSSVYPV</sequence>
<evidence type="ECO:0000256" key="3">
    <source>
        <dbReference type="SAM" id="MobiDB-lite"/>
    </source>
</evidence>
<dbReference type="Pfam" id="PF03999">
    <property type="entry name" value="MAP65_ASE1"/>
    <property type="match status" value="1"/>
</dbReference>
<dbReference type="InterPro" id="IPR008862">
    <property type="entry name" value="Tcp11"/>
</dbReference>
<organism evidence="4 5">
    <name type="scientific">Oncorhynchus mykiss</name>
    <name type="common">Rainbow trout</name>
    <name type="synonym">Salmo gairdneri</name>
    <dbReference type="NCBI Taxonomy" id="8022"/>
    <lineage>
        <taxon>Eukaryota</taxon>
        <taxon>Metazoa</taxon>
        <taxon>Chordata</taxon>
        <taxon>Craniata</taxon>
        <taxon>Vertebrata</taxon>
        <taxon>Euteleostomi</taxon>
        <taxon>Actinopterygii</taxon>
        <taxon>Neopterygii</taxon>
        <taxon>Teleostei</taxon>
        <taxon>Protacanthopterygii</taxon>
        <taxon>Salmoniformes</taxon>
        <taxon>Salmonidae</taxon>
        <taxon>Salmoninae</taxon>
        <taxon>Oncorhynchus</taxon>
    </lineage>
</organism>
<evidence type="ECO:0000256" key="1">
    <source>
        <dbReference type="ARBA" id="ARBA00010954"/>
    </source>
</evidence>
<feature type="coiled-coil region" evidence="2">
    <location>
        <begin position="496"/>
        <end position="529"/>
    </location>
</feature>
<proteinExistence type="inferred from homology"/>
<dbReference type="Gene3D" id="1.20.58.1520">
    <property type="match status" value="1"/>
</dbReference>
<feature type="compositionally biased region" description="Low complexity" evidence="3">
    <location>
        <begin position="662"/>
        <end position="676"/>
    </location>
</feature>
<dbReference type="EMBL" id="FR908904">
    <property type="protein sequence ID" value="CDQ88723.1"/>
    <property type="molecule type" value="Genomic_DNA"/>
</dbReference>
<gene>
    <name evidence="4" type="ORF">GSONMT00040402001</name>
</gene>
<feature type="compositionally biased region" description="Low complexity" evidence="3">
    <location>
        <begin position="634"/>
        <end position="652"/>
    </location>
</feature>
<evidence type="ECO:0000313" key="5">
    <source>
        <dbReference type="Proteomes" id="UP000193380"/>
    </source>
</evidence>
<reference evidence="4" key="2">
    <citation type="submission" date="2014-03" db="EMBL/GenBank/DDBJ databases">
        <authorList>
            <person name="Genoscope - CEA"/>
        </authorList>
    </citation>
    <scope>NUCLEOTIDE SEQUENCE</scope>
</reference>
<reference evidence="4" key="1">
    <citation type="journal article" date="2014" name="Nat. Commun.">
        <title>The rainbow trout genome provides novel insights into evolution after whole-genome duplication in vertebrates.</title>
        <authorList>
            <person name="Berthelot C."/>
            <person name="Brunet F."/>
            <person name="Chalopin D."/>
            <person name="Juanchich A."/>
            <person name="Bernard M."/>
            <person name="Noel B."/>
            <person name="Bento P."/>
            <person name="Da Silva C."/>
            <person name="Labadie K."/>
            <person name="Alberti A."/>
            <person name="Aury J.M."/>
            <person name="Louis A."/>
            <person name="Dehais P."/>
            <person name="Bardou P."/>
            <person name="Montfort J."/>
            <person name="Klopp C."/>
            <person name="Cabau C."/>
            <person name="Gaspin C."/>
            <person name="Thorgaard G.H."/>
            <person name="Boussaha M."/>
            <person name="Quillet E."/>
            <person name="Guyomard R."/>
            <person name="Galiana D."/>
            <person name="Bobe J."/>
            <person name="Volff J.N."/>
            <person name="Genet C."/>
            <person name="Wincker P."/>
            <person name="Jaillon O."/>
            <person name="Roest Crollius H."/>
            <person name="Guiguen Y."/>
        </authorList>
    </citation>
    <scope>NUCLEOTIDE SEQUENCE [LARGE SCALE GENOMIC DNA]</scope>
</reference>
<feature type="region of interest" description="Disordered" evidence="3">
    <location>
        <begin position="1"/>
        <end position="67"/>
    </location>
</feature>
<protein>
    <recommendedName>
        <fullName evidence="6">T-complex protein 11-like protein 2</fullName>
    </recommendedName>
</protein>
<dbReference type="STRING" id="8022.A0A060YA00"/>
<dbReference type="AlphaFoldDB" id="A0A060YA00"/>
<evidence type="ECO:0008006" key="6">
    <source>
        <dbReference type="Google" id="ProtNLM"/>
    </source>
</evidence>
<evidence type="ECO:0000256" key="2">
    <source>
        <dbReference type="SAM" id="Coils"/>
    </source>
</evidence>
<keyword evidence="2" id="KW-0175">Coiled coil</keyword>
<feature type="region of interest" description="Disordered" evidence="3">
    <location>
        <begin position="623"/>
        <end position="676"/>
    </location>
</feature>
<name>A0A060YA00_ONCMY</name>
<dbReference type="Proteomes" id="UP000193380">
    <property type="component" value="Unassembled WGS sequence"/>
</dbReference>
<dbReference type="PANTHER" id="PTHR12832">
    <property type="entry name" value="TESTIS-SPECIFIC PROTEIN PBS13 T-COMPLEX 11"/>
    <property type="match status" value="1"/>
</dbReference>
<evidence type="ECO:0000313" key="4">
    <source>
        <dbReference type="EMBL" id="CDQ88723.1"/>
    </source>
</evidence>
<feature type="compositionally biased region" description="Low complexity" evidence="3">
    <location>
        <begin position="45"/>
        <end position="63"/>
    </location>
</feature>
<comment type="similarity">
    <text evidence="1">Belongs to the TCP11 family.</text>
</comment>